<dbReference type="InterPro" id="IPR050313">
    <property type="entry name" value="Carb_Metab_HTH_regulators"/>
</dbReference>
<dbReference type="PANTHER" id="PTHR30363:SF4">
    <property type="entry name" value="GLYCEROL-3-PHOSPHATE REGULON REPRESSOR"/>
    <property type="match status" value="1"/>
</dbReference>
<dbReference type="HOGENOM" id="CLU_060699_2_1_0"/>
<evidence type="ECO:0000313" key="5">
    <source>
        <dbReference type="EMBL" id="ADY61648.1"/>
    </source>
</evidence>
<dbReference type="Pfam" id="PF08220">
    <property type="entry name" value="HTH_DeoR"/>
    <property type="match status" value="1"/>
</dbReference>
<dbReference type="SMART" id="SM01134">
    <property type="entry name" value="DeoRC"/>
    <property type="match status" value="1"/>
</dbReference>
<keyword evidence="6" id="KW-1185">Reference proteome</keyword>
<organism evidence="5 6">
    <name type="scientific">Rubinisphaera brasiliensis (strain ATCC 49424 / DSM 5305 / JCM 21570 / IAM 15109 / NBRC 103401 / IFAM 1448)</name>
    <name type="common">Planctomyces brasiliensis</name>
    <dbReference type="NCBI Taxonomy" id="756272"/>
    <lineage>
        <taxon>Bacteria</taxon>
        <taxon>Pseudomonadati</taxon>
        <taxon>Planctomycetota</taxon>
        <taxon>Planctomycetia</taxon>
        <taxon>Planctomycetales</taxon>
        <taxon>Planctomycetaceae</taxon>
        <taxon>Rubinisphaera</taxon>
    </lineage>
</organism>
<keyword evidence="2" id="KW-0805">Transcription regulation</keyword>
<evidence type="ECO:0000256" key="3">
    <source>
        <dbReference type="ARBA" id="ARBA00023163"/>
    </source>
</evidence>
<keyword evidence="3" id="KW-0804">Transcription</keyword>
<dbReference type="RefSeq" id="WP_013630365.1">
    <property type="nucleotide sequence ID" value="NC_015174.1"/>
</dbReference>
<dbReference type="PANTHER" id="PTHR30363">
    <property type="entry name" value="HTH-TYPE TRANSCRIPTIONAL REGULATOR SRLR-RELATED"/>
    <property type="match status" value="1"/>
</dbReference>
<dbReference type="Pfam" id="PF00455">
    <property type="entry name" value="DeoRC"/>
    <property type="match status" value="1"/>
</dbReference>
<dbReference type="AlphaFoldDB" id="F0SGP3"/>
<evidence type="ECO:0000256" key="1">
    <source>
        <dbReference type="ARBA" id="ARBA00022491"/>
    </source>
</evidence>
<evidence type="ECO:0000313" key="6">
    <source>
        <dbReference type="Proteomes" id="UP000006860"/>
    </source>
</evidence>
<dbReference type="eggNOG" id="COG1349">
    <property type="taxonomic scope" value="Bacteria"/>
</dbReference>
<feature type="domain" description="HTH deoR-type" evidence="4">
    <location>
        <begin position="3"/>
        <end position="58"/>
    </location>
</feature>
<dbReference type="STRING" id="756272.Plabr_4071"/>
<dbReference type="SMART" id="SM00420">
    <property type="entry name" value="HTH_DEOR"/>
    <property type="match status" value="1"/>
</dbReference>
<dbReference type="EMBL" id="CP002546">
    <property type="protein sequence ID" value="ADY61648.1"/>
    <property type="molecule type" value="Genomic_DNA"/>
</dbReference>
<dbReference type="InterPro" id="IPR014036">
    <property type="entry name" value="DeoR-like_C"/>
</dbReference>
<evidence type="ECO:0000256" key="2">
    <source>
        <dbReference type="ARBA" id="ARBA00023015"/>
    </source>
</evidence>
<dbReference type="Proteomes" id="UP000006860">
    <property type="component" value="Chromosome"/>
</dbReference>
<dbReference type="KEGG" id="pbs:Plabr_4071"/>
<dbReference type="InterPro" id="IPR036390">
    <property type="entry name" value="WH_DNA-bd_sf"/>
</dbReference>
<name>F0SGP3_RUBBR</name>
<reference evidence="6" key="1">
    <citation type="submission" date="2011-02" db="EMBL/GenBank/DDBJ databases">
        <title>The complete genome of Planctomyces brasiliensis DSM 5305.</title>
        <authorList>
            <person name="Lucas S."/>
            <person name="Copeland A."/>
            <person name="Lapidus A."/>
            <person name="Bruce D."/>
            <person name="Goodwin L."/>
            <person name="Pitluck S."/>
            <person name="Kyrpides N."/>
            <person name="Mavromatis K."/>
            <person name="Pagani I."/>
            <person name="Ivanova N."/>
            <person name="Ovchinnikova G."/>
            <person name="Lu M."/>
            <person name="Detter J.C."/>
            <person name="Han C."/>
            <person name="Land M."/>
            <person name="Hauser L."/>
            <person name="Markowitz V."/>
            <person name="Cheng J.-F."/>
            <person name="Hugenholtz P."/>
            <person name="Woyke T."/>
            <person name="Wu D."/>
            <person name="Tindall B."/>
            <person name="Pomrenke H.G."/>
            <person name="Brambilla E."/>
            <person name="Klenk H.-P."/>
            <person name="Eisen J.A."/>
        </authorList>
    </citation>
    <scope>NUCLEOTIDE SEQUENCE [LARGE SCALE GENOMIC DNA]</scope>
    <source>
        <strain evidence="6">ATCC 49424 / DSM 5305 / JCM 21570 / NBRC 103401 / IFAM 1448</strain>
    </source>
</reference>
<evidence type="ECO:0000259" key="4">
    <source>
        <dbReference type="PROSITE" id="PS51000"/>
    </source>
</evidence>
<dbReference type="SUPFAM" id="SSF46785">
    <property type="entry name" value="Winged helix' DNA-binding domain"/>
    <property type="match status" value="1"/>
</dbReference>
<dbReference type="GO" id="GO:0003700">
    <property type="term" value="F:DNA-binding transcription factor activity"/>
    <property type="evidence" value="ECO:0007669"/>
    <property type="project" value="InterPro"/>
</dbReference>
<accession>F0SGP3</accession>
<keyword evidence="1" id="KW-0678">Repressor</keyword>
<dbReference type="SUPFAM" id="SSF100950">
    <property type="entry name" value="NagB/RpiA/CoA transferase-like"/>
    <property type="match status" value="1"/>
</dbReference>
<dbReference type="InterPro" id="IPR001034">
    <property type="entry name" value="DeoR_HTH"/>
</dbReference>
<proteinExistence type="predicted"/>
<dbReference type="PROSITE" id="PS51000">
    <property type="entry name" value="HTH_DEOR_2"/>
    <property type="match status" value="1"/>
</dbReference>
<sequence length="250" mass="27456">MLPDQRREIIIEFAEKNGFASLQQLAEATHASESTIRRDLEALDGFGQVRRTRGGVAYVGESLTAFEDRTTRALTEKQRLAKAVAELVEPGDSILLDGGTTTLEVARQLMHKQLQVVTNSLPIAQLLMNSPQIELILIGGYLYPKTGVALGPLAVEALRTIRVRRLVMSVGGITAEGMFNSNTLLVEAEQRMLETSEQVIVAADSGKFGHHALAKVCDLNRPDRLFVDSGLCPEWRKRLESTGVNFTIVD</sequence>
<dbReference type="OrthoDB" id="9797223at2"/>
<protein>
    <submittedName>
        <fullName evidence="5">Transcriptional regulator, DeoR family</fullName>
    </submittedName>
</protein>
<dbReference type="InterPro" id="IPR037171">
    <property type="entry name" value="NagB/RpiA_transferase-like"/>
</dbReference>
<gene>
    <name evidence="5" type="ordered locus">Plabr_4071</name>
</gene>